<evidence type="ECO:0000256" key="2">
    <source>
        <dbReference type="ARBA" id="ARBA00004931"/>
    </source>
</evidence>
<dbReference type="InterPro" id="IPR001544">
    <property type="entry name" value="Aminotrans_IV"/>
</dbReference>
<reference evidence="9 10" key="1">
    <citation type="submission" date="2016-05" db="EMBL/GenBank/DDBJ databases">
        <title>Niabella ginsenosidivorans BS26 whole genome sequencing.</title>
        <authorList>
            <person name="Im W.T."/>
            <person name="Siddiqi M.Z."/>
        </authorList>
    </citation>
    <scope>NUCLEOTIDE SEQUENCE [LARGE SCALE GENOMIC DNA]</scope>
    <source>
        <strain evidence="9 10">BS26</strain>
    </source>
</reference>
<dbReference type="EMBL" id="CP015772">
    <property type="protein sequence ID" value="ANH79880.1"/>
    <property type="molecule type" value="Genomic_DNA"/>
</dbReference>
<dbReference type="STRING" id="1176587.A8C56_01815"/>
<dbReference type="OrthoDB" id="9805628at2"/>
<dbReference type="EC" id="2.6.1.42" evidence="5"/>
<comment type="pathway">
    <text evidence="1">Amino-acid biosynthesis; L-isoleucine biosynthesis; L-isoleucine from 2-oxobutanoate: step 4/4.</text>
</comment>
<evidence type="ECO:0000256" key="5">
    <source>
        <dbReference type="ARBA" id="ARBA00013053"/>
    </source>
</evidence>
<dbReference type="AlphaFoldDB" id="A0A1A9HZI3"/>
<dbReference type="InterPro" id="IPR043132">
    <property type="entry name" value="BCAT-like_C"/>
</dbReference>
<evidence type="ECO:0000256" key="3">
    <source>
        <dbReference type="ARBA" id="ARBA00005072"/>
    </source>
</evidence>
<evidence type="ECO:0000256" key="1">
    <source>
        <dbReference type="ARBA" id="ARBA00004824"/>
    </source>
</evidence>
<protein>
    <recommendedName>
        <fullName evidence="5">branched-chain-amino-acid transaminase</fullName>
        <ecNumber evidence="5">2.6.1.42</ecNumber>
    </recommendedName>
</protein>
<dbReference type="InterPro" id="IPR050571">
    <property type="entry name" value="Class-IV_PLP-Dep_Aminotrnsfr"/>
</dbReference>
<dbReference type="PANTHER" id="PTHR42743:SF11">
    <property type="entry name" value="AMINODEOXYCHORISMATE LYASE"/>
    <property type="match status" value="1"/>
</dbReference>
<comment type="catalytic activity">
    <reaction evidence="8">
        <text>L-leucine + 2-oxoglutarate = 4-methyl-2-oxopentanoate + L-glutamate</text>
        <dbReference type="Rhea" id="RHEA:18321"/>
        <dbReference type="ChEBI" id="CHEBI:16810"/>
        <dbReference type="ChEBI" id="CHEBI:17865"/>
        <dbReference type="ChEBI" id="CHEBI:29985"/>
        <dbReference type="ChEBI" id="CHEBI:57427"/>
        <dbReference type="EC" id="2.6.1.42"/>
    </reaction>
</comment>
<evidence type="ECO:0000256" key="8">
    <source>
        <dbReference type="ARBA" id="ARBA00049229"/>
    </source>
</evidence>
<comment type="pathway">
    <text evidence="2">Amino-acid biosynthesis; L-valine biosynthesis; L-valine from pyruvate: step 4/4.</text>
</comment>
<dbReference type="Gene3D" id="3.20.10.10">
    <property type="entry name" value="D-amino Acid Aminotransferase, subunit A, domain 2"/>
    <property type="match status" value="1"/>
</dbReference>
<dbReference type="SUPFAM" id="SSF56752">
    <property type="entry name" value="D-aminoacid aminotransferase-like PLP-dependent enzymes"/>
    <property type="match status" value="1"/>
</dbReference>
<proteinExistence type="inferred from homology"/>
<dbReference type="Gene3D" id="3.30.470.10">
    <property type="match status" value="1"/>
</dbReference>
<dbReference type="GO" id="GO:0046394">
    <property type="term" value="P:carboxylic acid biosynthetic process"/>
    <property type="evidence" value="ECO:0007669"/>
    <property type="project" value="UniProtKB-ARBA"/>
</dbReference>
<evidence type="ECO:0000313" key="9">
    <source>
        <dbReference type="EMBL" id="ANH79880.1"/>
    </source>
</evidence>
<dbReference type="KEGG" id="nia:A8C56_01815"/>
<dbReference type="InterPro" id="IPR036038">
    <property type="entry name" value="Aminotransferase-like"/>
</dbReference>
<evidence type="ECO:0000256" key="7">
    <source>
        <dbReference type="ARBA" id="ARBA00048798"/>
    </source>
</evidence>
<keyword evidence="9" id="KW-0032">Aminotransferase</keyword>
<evidence type="ECO:0000313" key="10">
    <source>
        <dbReference type="Proteomes" id="UP000077667"/>
    </source>
</evidence>
<dbReference type="RefSeq" id="WP_067751259.1">
    <property type="nucleotide sequence ID" value="NZ_CP015772.1"/>
</dbReference>
<dbReference type="PANTHER" id="PTHR42743">
    <property type="entry name" value="AMINO-ACID AMINOTRANSFERASE"/>
    <property type="match status" value="1"/>
</dbReference>
<dbReference type="InterPro" id="IPR043131">
    <property type="entry name" value="BCAT-like_N"/>
</dbReference>
<comment type="catalytic activity">
    <reaction evidence="6">
        <text>L-valine + 2-oxoglutarate = 3-methyl-2-oxobutanoate + L-glutamate</text>
        <dbReference type="Rhea" id="RHEA:24813"/>
        <dbReference type="ChEBI" id="CHEBI:11851"/>
        <dbReference type="ChEBI" id="CHEBI:16810"/>
        <dbReference type="ChEBI" id="CHEBI:29985"/>
        <dbReference type="ChEBI" id="CHEBI:57762"/>
        <dbReference type="EC" id="2.6.1.42"/>
    </reaction>
</comment>
<dbReference type="GO" id="GO:0004084">
    <property type="term" value="F:branched-chain-amino-acid transaminase activity"/>
    <property type="evidence" value="ECO:0007669"/>
    <property type="project" value="UniProtKB-EC"/>
</dbReference>
<sequence>MKWLCFNGTFFNSDQPVISAGNKSYRYGDGFFETLRVHQSHIPLKAYHKKRIVKSLALLNYTLPDNVTIDLVFEKLLELCALNRCNNSARVRLSFSHGDGTLFENKALHYLIEADAFPPPAVTRSAGLFLGVFDAIRKEISPYSGLKLASGFIYSRAAQYCAAQQLDDVIILNTYGRLIESVISNIFWIRDGQLFTPPVNEGCVEGVFRSYLLNNAPLIVQQPCTTDDLKNAEELFLTNALRGIRSVQSFQGALYRTQQTQALLQQHLSHLFP</sequence>
<name>A0A1A9HZI3_9BACT</name>
<comment type="catalytic activity">
    <reaction evidence="7">
        <text>L-isoleucine + 2-oxoglutarate = (S)-3-methyl-2-oxopentanoate + L-glutamate</text>
        <dbReference type="Rhea" id="RHEA:24801"/>
        <dbReference type="ChEBI" id="CHEBI:16810"/>
        <dbReference type="ChEBI" id="CHEBI:29985"/>
        <dbReference type="ChEBI" id="CHEBI:35146"/>
        <dbReference type="ChEBI" id="CHEBI:58045"/>
        <dbReference type="EC" id="2.6.1.42"/>
    </reaction>
</comment>
<dbReference type="Pfam" id="PF01063">
    <property type="entry name" value="Aminotran_4"/>
    <property type="match status" value="1"/>
</dbReference>
<comment type="pathway">
    <text evidence="3">Amino-acid biosynthesis; L-leucine biosynthesis; L-leucine from 3-methyl-2-oxobutanoate: step 4/4.</text>
</comment>
<gene>
    <name evidence="9" type="ORF">A8C56_01815</name>
</gene>
<comment type="similarity">
    <text evidence="4">Belongs to the class-IV pyridoxal-phosphate-dependent aminotransferase family.</text>
</comment>
<dbReference type="Proteomes" id="UP000077667">
    <property type="component" value="Chromosome"/>
</dbReference>
<keyword evidence="10" id="KW-1185">Reference proteome</keyword>
<accession>A0A1A9HZI3</accession>
<evidence type="ECO:0000256" key="6">
    <source>
        <dbReference type="ARBA" id="ARBA00048212"/>
    </source>
</evidence>
<organism evidence="9 10">
    <name type="scientific">Niabella ginsenosidivorans</name>
    <dbReference type="NCBI Taxonomy" id="1176587"/>
    <lineage>
        <taxon>Bacteria</taxon>
        <taxon>Pseudomonadati</taxon>
        <taxon>Bacteroidota</taxon>
        <taxon>Chitinophagia</taxon>
        <taxon>Chitinophagales</taxon>
        <taxon>Chitinophagaceae</taxon>
        <taxon>Niabella</taxon>
    </lineage>
</organism>
<evidence type="ECO:0000256" key="4">
    <source>
        <dbReference type="ARBA" id="ARBA00009320"/>
    </source>
</evidence>
<keyword evidence="9" id="KW-0808">Transferase</keyword>